<name>A0A507DU79_9FUNG</name>
<proteinExistence type="predicted"/>
<dbReference type="STRING" id="109895.A0A507DU79"/>
<evidence type="ECO:0000313" key="3">
    <source>
        <dbReference type="Proteomes" id="UP000318582"/>
    </source>
</evidence>
<dbReference type="AlphaFoldDB" id="A0A507DU79"/>
<organism evidence="2 3">
    <name type="scientific">Powellomyces hirtus</name>
    <dbReference type="NCBI Taxonomy" id="109895"/>
    <lineage>
        <taxon>Eukaryota</taxon>
        <taxon>Fungi</taxon>
        <taxon>Fungi incertae sedis</taxon>
        <taxon>Chytridiomycota</taxon>
        <taxon>Chytridiomycota incertae sedis</taxon>
        <taxon>Chytridiomycetes</taxon>
        <taxon>Spizellomycetales</taxon>
        <taxon>Powellomycetaceae</taxon>
        <taxon>Powellomyces</taxon>
    </lineage>
</organism>
<dbReference type="InterPro" id="IPR024388">
    <property type="entry name" value="Ribosomal_mL58"/>
</dbReference>
<comment type="caution">
    <text evidence="2">The sequence shown here is derived from an EMBL/GenBank/DDBJ whole genome shotgun (WGS) entry which is preliminary data.</text>
</comment>
<dbReference type="PANTHER" id="PTHR28266">
    <property type="entry name" value="54S RIBOSOMAL PROTEIN L20, MITOCHONDRIAL"/>
    <property type="match status" value="1"/>
</dbReference>
<dbReference type="Proteomes" id="UP000318582">
    <property type="component" value="Unassembled WGS sequence"/>
</dbReference>
<reference evidence="2 3" key="1">
    <citation type="journal article" date="2019" name="Sci. Rep.">
        <title>Comparative genomics of chytrid fungi reveal insights into the obligate biotrophic and pathogenic lifestyle of Synchytrium endobioticum.</title>
        <authorList>
            <person name="van de Vossenberg B.T.L.H."/>
            <person name="Warris S."/>
            <person name="Nguyen H.D.T."/>
            <person name="van Gent-Pelzer M.P.E."/>
            <person name="Joly D.L."/>
            <person name="van de Geest H.C."/>
            <person name="Bonants P.J.M."/>
            <person name="Smith D.S."/>
            <person name="Levesque C.A."/>
            <person name="van der Lee T.A.J."/>
        </authorList>
    </citation>
    <scope>NUCLEOTIDE SEQUENCE [LARGE SCALE GENOMIC DNA]</scope>
    <source>
        <strain evidence="2 3">CBS 809.83</strain>
    </source>
</reference>
<dbReference type="GO" id="GO:0005762">
    <property type="term" value="C:mitochondrial large ribosomal subunit"/>
    <property type="evidence" value="ECO:0007669"/>
    <property type="project" value="TreeGrafter"/>
</dbReference>
<evidence type="ECO:0000313" key="2">
    <source>
        <dbReference type="EMBL" id="TPX55314.1"/>
    </source>
</evidence>
<dbReference type="GO" id="GO:0003735">
    <property type="term" value="F:structural constituent of ribosome"/>
    <property type="evidence" value="ECO:0007669"/>
    <property type="project" value="TreeGrafter"/>
</dbReference>
<feature type="region of interest" description="Disordered" evidence="1">
    <location>
        <begin position="45"/>
        <end position="69"/>
    </location>
</feature>
<keyword evidence="3" id="KW-1185">Reference proteome</keyword>
<sequence>MLPTPSSISASLLTRLARRTFYTWNIPTTTPRVILSDGSTLIHRHNNYNSNNNKTPASSSTSTTATSDLEARLPPRLRPYRPRSVLTAEQIAELKSLRSEDPDTWTVVQLARKFDVAPTFVMRVAPPPKERVEVVKALERKRFEGLSIGKKMRAVDRIRRKATW</sequence>
<protein>
    <submittedName>
        <fullName evidence="2">Uncharacterized protein</fullName>
    </submittedName>
</protein>
<dbReference type="PANTHER" id="PTHR28266:SF1">
    <property type="entry name" value="LARGE RIBOSOMAL SUBUNIT PROTEIN ML58"/>
    <property type="match status" value="1"/>
</dbReference>
<gene>
    <name evidence="2" type="ORF">PhCBS80983_g05408</name>
</gene>
<dbReference type="Pfam" id="PF12824">
    <property type="entry name" value="MRP-L20"/>
    <property type="match status" value="1"/>
</dbReference>
<evidence type="ECO:0000256" key="1">
    <source>
        <dbReference type="SAM" id="MobiDB-lite"/>
    </source>
</evidence>
<feature type="compositionally biased region" description="Low complexity" evidence="1">
    <location>
        <begin position="47"/>
        <end position="67"/>
    </location>
</feature>
<dbReference type="EMBL" id="QEAQ01000115">
    <property type="protein sequence ID" value="TPX55314.1"/>
    <property type="molecule type" value="Genomic_DNA"/>
</dbReference>
<accession>A0A507DU79</accession>